<dbReference type="PANTHER" id="PTHR42877">
    <property type="entry name" value="L-ORNITHINE N(5)-MONOOXYGENASE-RELATED"/>
    <property type="match status" value="1"/>
</dbReference>
<dbReference type="Proteomes" id="UP000649617">
    <property type="component" value="Unassembled WGS sequence"/>
</dbReference>
<organism evidence="3 4">
    <name type="scientific">Symbiodinium pilosum</name>
    <name type="common">Dinoflagellate</name>
    <dbReference type="NCBI Taxonomy" id="2952"/>
    <lineage>
        <taxon>Eukaryota</taxon>
        <taxon>Sar</taxon>
        <taxon>Alveolata</taxon>
        <taxon>Dinophyceae</taxon>
        <taxon>Suessiales</taxon>
        <taxon>Symbiodiniaceae</taxon>
        <taxon>Symbiodinium</taxon>
    </lineage>
</organism>
<name>A0A812LIE5_SYMPI</name>
<dbReference type="EMBL" id="CAJNIZ010005714">
    <property type="protein sequence ID" value="CAE7243966.1"/>
    <property type="molecule type" value="Genomic_DNA"/>
</dbReference>
<dbReference type="InterPro" id="IPR036188">
    <property type="entry name" value="FAD/NAD-bd_sf"/>
</dbReference>
<gene>
    <name evidence="3" type="primary">ktnD</name>
    <name evidence="3" type="ORF">SPIL2461_LOCUS4375</name>
</gene>
<evidence type="ECO:0000313" key="4">
    <source>
        <dbReference type="Proteomes" id="UP000649617"/>
    </source>
</evidence>
<comment type="caution">
    <text evidence="3">The sequence shown here is derived from an EMBL/GenBank/DDBJ whole genome shotgun (WGS) entry which is preliminary data.</text>
</comment>
<comment type="similarity">
    <text evidence="1">Belongs to the FAD-binding monooxygenase family.</text>
</comment>
<dbReference type="InterPro" id="IPR036770">
    <property type="entry name" value="Ankyrin_rpt-contain_sf"/>
</dbReference>
<evidence type="ECO:0000256" key="1">
    <source>
        <dbReference type="ARBA" id="ARBA00010139"/>
    </source>
</evidence>
<dbReference type="PROSITE" id="PS50097">
    <property type="entry name" value="BTB"/>
    <property type="match status" value="1"/>
</dbReference>
<evidence type="ECO:0000259" key="2">
    <source>
        <dbReference type="PROSITE" id="PS50097"/>
    </source>
</evidence>
<feature type="domain" description="BTB" evidence="2">
    <location>
        <begin position="269"/>
        <end position="348"/>
    </location>
</feature>
<reference evidence="3" key="1">
    <citation type="submission" date="2021-02" db="EMBL/GenBank/DDBJ databases">
        <authorList>
            <person name="Dougan E. K."/>
            <person name="Rhodes N."/>
            <person name="Thang M."/>
            <person name="Chan C."/>
        </authorList>
    </citation>
    <scope>NUCLEOTIDE SEQUENCE</scope>
</reference>
<dbReference type="PANTHER" id="PTHR42877:SF5">
    <property type="entry name" value="L-ORNITHINE N(5)-MONOOXYGENASE-RELATED"/>
    <property type="match status" value="1"/>
</dbReference>
<dbReference type="SUPFAM" id="SSF48403">
    <property type="entry name" value="Ankyrin repeat"/>
    <property type="match status" value="1"/>
</dbReference>
<dbReference type="CDD" id="cd18186">
    <property type="entry name" value="BTB_POZ_ZBTB_KLHL-like"/>
    <property type="match status" value="1"/>
</dbReference>
<dbReference type="InterPro" id="IPR000210">
    <property type="entry name" value="BTB/POZ_dom"/>
</dbReference>
<dbReference type="Gene3D" id="3.50.50.60">
    <property type="entry name" value="FAD/NAD(P)-binding domain"/>
    <property type="match status" value="1"/>
</dbReference>
<dbReference type="Gene3D" id="3.30.710.10">
    <property type="entry name" value="Potassium Channel Kv1.1, Chain A"/>
    <property type="match status" value="1"/>
</dbReference>
<evidence type="ECO:0000313" key="3">
    <source>
        <dbReference type="EMBL" id="CAE7243966.1"/>
    </source>
</evidence>
<keyword evidence="4" id="KW-1185">Reference proteome</keyword>
<dbReference type="OrthoDB" id="66881at2759"/>
<dbReference type="SUPFAM" id="SSF54695">
    <property type="entry name" value="POZ domain"/>
    <property type="match status" value="1"/>
</dbReference>
<dbReference type="InterPro" id="IPR051209">
    <property type="entry name" value="FAD-bind_Monooxygenase_sf"/>
</dbReference>
<dbReference type="SUPFAM" id="SSF51905">
    <property type="entry name" value="FAD/NAD(P)-binding domain"/>
    <property type="match status" value="1"/>
</dbReference>
<protein>
    <submittedName>
        <fullName evidence="3">KtnD protein</fullName>
    </submittedName>
</protein>
<dbReference type="AlphaFoldDB" id="A0A812LIE5"/>
<sequence length="855" mass="95278">MEEEVTFAGPGLSSFIESQREALSRQRQMQAPELQAWPNAHGSLEKSPDTGANGHYTAKPVLPLASAAGSPELWHAVHIGNEATVNRLIQQGQCNGKQKDASGHSVLWHAIAFGHIGIAQLMLDTYPAGGQGGIDALEVHPRKGDTLLHLLCQCRPFTKETAGLFKRVAEAVPASLFTKANANGQSFLALATASPNFWVLKHVALRYPEQMKALLSSKEADQGKPPLQQLLQSLPPPHQPGFARPAKIPEHFAVASMLSPDSTGRVPFADLAFDVTTGPDSHSRFLAHRVVVGAQSPVLLKELETLPLVELPQEGITAALFKVDRRISKEVWRSVLQFFYTGVVNCPFAKDPVKLVELFRAAAIYKLPRALLDLAQTAWAEAYPTEAIQSSIPDTSLKPRKSFPSVLAQVAKADETSAGIVMPLVVADKLWYDPENHRDASKLALIKKESKAEEEMSKTIREIELKIQATGEVWDIKLVLAERLGIDPGQLTFVAKQGPFWRENKDCEEIYSKVLVKGVKSFERERAKHDHPFVIIGAGHIGLRQAMVFLKYGENNFVVFDRKPKVGGMAWWDQANVTSKLQTEVGVYHLGFDETLPCPKNDYPWPSRDELLAMFQTGAEEYGILPYCRLATEVQEIKAEGQKLDTTYEVTIQHVEKKDKAEKMACAGILMYPGNLSLPRREEYKGEDEFGGTIAYGMFDEFGYAEATGKDIAIVGHGAFAVENVRSCCEYSCKKIYLVCRRKNIACPRYVSWLANQSQSPLSASLFLHSMKPMYDLMGWDVWSYYGVQVLFLERFKPSLLQARFGIGDVYFCALSWGKLEVIEASGLKWQRRSVLEQVLVCSFVETRLRLWRVE</sequence>
<proteinExistence type="inferred from homology"/>
<accession>A0A812LIE5</accession>
<dbReference type="Gene3D" id="1.25.40.20">
    <property type="entry name" value="Ankyrin repeat-containing domain"/>
    <property type="match status" value="1"/>
</dbReference>
<dbReference type="InterPro" id="IPR011333">
    <property type="entry name" value="SKP1/BTB/POZ_sf"/>
</dbReference>